<dbReference type="Pfam" id="PF00400">
    <property type="entry name" value="WD40"/>
    <property type="match status" value="4"/>
</dbReference>
<feature type="repeat" description="WD" evidence="3">
    <location>
        <begin position="806"/>
        <end position="847"/>
    </location>
</feature>
<evidence type="ECO:0000256" key="2">
    <source>
        <dbReference type="ARBA" id="ARBA00022737"/>
    </source>
</evidence>
<dbReference type="InterPro" id="IPR036322">
    <property type="entry name" value="WD40_repeat_dom_sf"/>
</dbReference>
<protein>
    <recommendedName>
        <fullName evidence="5">NACHT domain-containing protein</fullName>
    </recommendedName>
</protein>
<dbReference type="Pfam" id="PF24883">
    <property type="entry name" value="NPHP3_N"/>
    <property type="match status" value="1"/>
</dbReference>
<dbReference type="PROSITE" id="PS50082">
    <property type="entry name" value="WD_REPEATS_2"/>
    <property type="match status" value="8"/>
</dbReference>
<evidence type="ECO:0000259" key="5">
    <source>
        <dbReference type="PROSITE" id="PS50837"/>
    </source>
</evidence>
<dbReference type="PROSITE" id="PS00678">
    <property type="entry name" value="WD_REPEATS_1"/>
    <property type="match status" value="7"/>
</dbReference>
<feature type="region of interest" description="Disordered" evidence="4">
    <location>
        <begin position="53"/>
        <end position="77"/>
    </location>
</feature>
<dbReference type="InterPro" id="IPR015943">
    <property type="entry name" value="WD40/YVTN_repeat-like_dom_sf"/>
</dbReference>
<dbReference type="InterPro" id="IPR001680">
    <property type="entry name" value="WD40_rpt"/>
</dbReference>
<dbReference type="CDD" id="cd00200">
    <property type="entry name" value="WD40"/>
    <property type="match status" value="1"/>
</dbReference>
<dbReference type="SMART" id="SM00320">
    <property type="entry name" value="WD40"/>
    <property type="match status" value="8"/>
</dbReference>
<keyword evidence="1 3" id="KW-0853">WD repeat</keyword>
<feature type="repeat" description="WD" evidence="3">
    <location>
        <begin position="720"/>
        <end position="761"/>
    </location>
</feature>
<dbReference type="InterPro" id="IPR027417">
    <property type="entry name" value="P-loop_NTPase"/>
</dbReference>
<sequence length="1055" mass="116964">MGKKRFGLGKGKTPGKERKETEAEQQPQAGDTETVGSREISIFKSIERFMSRSGRNSPAISPSTVPSEKHLSTPAEQGVERIVREQPSTKGLATQSSQQIFSNASDFEIRNAEVNNIGGDQINIVNNYAIDEVALTKLKGELQPVLNPVQKTDECLEGTRVQLLKDLCNWVVKPESKLAWVFGIAGTGKSAIAVSLAQRFRAMNDDLKLALTFHCVKGQETSKVSSLVPTICYHLAKQQIETLLDRTLFYSQSNLKVVIIIDGLDEWGSSNEWKILSESLIALSFQFNWFRVVITSRPQTEVDKAINASVAVETFDLMKGYHADKDIHLVLTEGLKKPATWSIVGSHIEKLVEKANGLFIWAKTVQTFITGGMDEIGRLQLILGLPGEDVEEENPYKELYILYAGILQESFQSPKDQSHFRNVMAVLFAVMEPVSPTVLSKLMGSNSPWVVEKILHVMKALVYERDGKLYYHLSFKEFVTSSLDSDGFSCQLPICHQFVLNNCMSILKKELKFNICDLESSDVKNASVKNPPLQDRIQEKVGAHLQYSCMHWATHLDRAGNRAEEILDSVGDFMNGKWLIFWLECMSLLGRMYNLKENLSSIALWAKSIEDTKIEDLAVKAARLMNAFTLPLNESTPHLYVSALSMVSQLNWFDIVRKHLKKGVQIENFDLSSHLLTINAKSEVNSLACSPNGRNVVSGSDDQTVRIWDTENGKQVGEPLQGHTGSVFSVAYSPDGKHVVSGSSDQTVRIWDTETGKQVGEPFQGHTDYVWSVAYSPDGKHVVSGSSDQTVRIWDTETGKQVGEPLQGHTRSVQSVAYSPDGKHVVSGSSDQTVRIWDTETGKQVGEPLQGHTRSVWSVAYSPDGKHVVSGSSDQKVRIWDTETGEQVGEPLQGHTDYVRSVAYSPDGKHVVSGSSDQTVRIWDTETGKQVGEPLQGHTHYVRSVAYSPDGKHVVSGSSDQTVRIWDTETGKQVGEPLQGHTGYVQSVAYSPDGKHVVSGSPERTVRIWNTQVLHDQAFTSYAHSPPMNPATLILRDGCIRYSQIQSSSCGYLQM</sequence>
<keyword evidence="2" id="KW-0677">Repeat</keyword>
<reference evidence="6 7" key="1">
    <citation type="journal article" date="2020" name="ISME J.">
        <title>Uncovering the hidden diversity of litter-decomposition mechanisms in mushroom-forming fungi.</title>
        <authorList>
            <person name="Floudas D."/>
            <person name="Bentzer J."/>
            <person name="Ahren D."/>
            <person name="Johansson T."/>
            <person name="Persson P."/>
            <person name="Tunlid A."/>
        </authorList>
    </citation>
    <scope>NUCLEOTIDE SEQUENCE [LARGE SCALE GENOMIC DNA]</scope>
    <source>
        <strain evidence="6 7">CBS 291.85</strain>
    </source>
</reference>
<feature type="repeat" description="WD" evidence="3">
    <location>
        <begin position="892"/>
        <end position="933"/>
    </location>
</feature>
<dbReference type="Proteomes" id="UP000559256">
    <property type="component" value="Unassembled WGS sequence"/>
</dbReference>
<dbReference type="SUPFAM" id="SSF52540">
    <property type="entry name" value="P-loop containing nucleoside triphosphate hydrolases"/>
    <property type="match status" value="1"/>
</dbReference>
<feature type="repeat" description="WD" evidence="3">
    <location>
        <begin position="935"/>
        <end position="976"/>
    </location>
</feature>
<organism evidence="6 7">
    <name type="scientific">Tetrapyrgos nigripes</name>
    <dbReference type="NCBI Taxonomy" id="182062"/>
    <lineage>
        <taxon>Eukaryota</taxon>
        <taxon>Fungi</taxon>
        <taxon>Dikarya</taxon>
        <taxon>Basidiomycota</taxon>
        <taxon>Agaricomycotina</taxon>
        <taxon>Agaricomycetes</taxon>
        <taxon>Agaricomycetidae</taxon>
        <taxon>Agaricales</taxon>
        <taxon>Marasmiineae</taxon>
        <taxon>Marasmiaceae</taxon>
        <taxon>Tetrapyrgos</taxon>
    </lineage>
</organism>
<dbReference type="InterPro" id="IPR019775">
    <property type="entry name" value="WD40_repeat_CS"/>
</dbReference>
<proteinExistence type="predicted"/>
<dbReference type="AlphaFoldDB" id="A0A8H5C773"/>
<feature type="compositionally biased region" description="Polar residues" evidence="4">
    <location>
        <begin position="53"/>
        <end position="66"/>
    </location>
</feature>
<evidence type="ECO:0000313" key="6">
    <source>
        <dbReference type="EMBL" id="KAF5335257.1"/>
    </source>
</evidence>
<dbReference type="PANTHER" id="PTHR19879:SF9">
    <property type="entry name" value="TRANSCRIPTION INITIATION FACTOR TFIID SUBUNIT 5"/>
    <property type="match status" value="1"/>
</dbReference>
<dbReference type="PRINTS" id="PR00320">
    <property type="entry name" value="GPROTEINBRPT"/>
</dbReference>
<dbReference type="PROSITE" id="PS50294">
    <property type="entry name" value="WD_REPEATS_REGION"/>
    <property type="match status" value="8"/>
</dbReference>
<gene>
    <name evidence="6" type="ORF">D9758_017379</name>
</gene>
<evidence type="ECO:0000256" key="3">
    <source>
        <dbReference type="PROSITE-ProRule" id="PRU00221"/>
    </source>
</evidence>
<dbReference type="InterPro" id="IPR056884">
    <property type="entry name" value="NPHP3-like_N"/>
</dbReference>
<dbReference type="Gene3D" id="2.130.10.10">
    <property type="entry name" value="YVTN repeat-like/Quinoprotein amine dehydrogenase"/>
    <property type="match status" value="4"/>
</dbReference>
<dbReference type="OrthoDB" id="538223at2759"/>
<evidence type="ECO:0000256" key="1">
    <source>
        <dbReference type="ARBA" id="ARBA00022574"/>
    </source>
</evidence>
<feature type="compositionally biased region" description="Polar residues" evidence="4">
    <location>
        <begin position="24"/>
        <end position="35"/>
    </location>
</feature>
<comment type="caution">
    <text evidence="6">The sequence shown here is derived from an EMBL/GenBank/DDBJ whole genome shotgun (WGS) entry which is preliminary data.</text>
</comment>
<dbReference type="PANTHER" id="PTHR19879">
    <property type="entry name" value="TRANSCRIPTION INITIATION FACTOR TFIID"/>
    <property type="match status" value="1"/>
</dbReference>
<feature type="region of interest" description="Disordered" evidence="4">
    <location>
        <begin position="1"/>
        <end position="38"/>
    </location>
</feature>
<evidence type="ECO:0000313" key="7">
    <source>
        <dbReference type="Proteomes" id="UP000559256"/>
    </source>
</evidence>
<name>A0A8H5C773_9AGAR</name>
<dbReference type="InterPro" id="IPR055442">
    <property type="entry name" value="Beta-prop_EML-like_2nd"/>
</dbReference>
<dbReference type="InterPro" id="IPR007111">
    <property type="entry name" value="NACHT_NTPase"/>
</dbReference>
<accession>A0A8H5C773</accession>
<dbReference type="PROSITE" id="PS50837">
    <property type="entry name" value="NACHT"/>
    <property type="match status" value="1"/>
</dbReference>
<feature type="repeat" description="WD" evidence="3">
    <location>
        <begin position="849"/>
        <end position="890"/>
    </location>
</feature>
<feature type="repeat" description="WD" evidence="3">
    <location>
        <begin position="763"/>
        <end position="804"/>
    </location>
</feature>
<dbReference type="InterPro" id="IPR020472">
    <property type="entry name" value="WD40_PAC1"/>
</dbReference>
<keyword evidence="7" id="KW-1185">Reference proteome</keyword>
<dbReference type="Pfam" id="PF23414">
    <property type="entry name" value="Beta-prop_EML_2"/>
    <property type="match status" value="1"/>
</dbReference>
<dbReference type="EMBL" id="JAACJM010000245">
    <property type="protein sequence ID" value="KAF5335257.1"/>
    <property type="molecule type" value="Genomic_DNA"/>
</dbReference>
<feature type="domain" description="NACHT" evidence="5">
    <location>
        <begin position="177"/>
        <end position="298"/>
    </location>
</feature>
<dbReference type="SUPFAM" id="SSF50978">
    <property type="entry name" value="WD40 repeat-like"/>
    <property type="match status" value="1"/>
</dbReference>
<feature type="repeat" description="WD" evidence="3">
    <location>
        <begin position="677"/>
        <end position="718"/>
    </location>
</feature>
<feature type="repeat" description="WD" evidence="3">
    <location>
        <begin position="978"/>
        <end position="1010"/>
    </location>
</feature>
<evidence type="ECO:0000256" key="4">
    <source>
        <dbReference type="SAM" id="MobiDB-lite"/>
    </source>
</evidence>
<dbReference type="Gene3D" id="3.40.50.300">
    <property type="entry name" value="P-loop containing nucleotide triphosphate hydrolases"/>
    <property type="match status" value="1"/>
</dbReference>